<dbReference type="AlphaFoldDB" id="A0A1K1Q4V0"/>
<gene>
    <name evidence="1" type="ORF">SAMN05660313_02276</name>
</gene>
<dbReference type="InterPro" id="IPR038604">
    <property type="entry name" value="HopJ_sf"/>
</dbReference>
<reference evidence="2" key="1">
    <citation type="submission" date="2016-11" db="EMBL/GenBank/DDBJ databases">
        <authorList>
            <person name="Varghese N."/>
            <person name="Submissions S."/>
        </authorList>
    </citation>
    <scope>NUCLEOTIDE SEQUENCE [LARGE SCALE GENOMIC DNA]</scope>
    <source>
        <strain evidence="2">DSM 24786</strain>
    </source>
</reference>
<dbReference type="EMBL" id="FPIY01000003">
    <property type="protein sequence ID" value="SFW54158.1"/>
    <property type="molecule type" value="Genomic_DNA"/>
</dbReference>
<evidence type="ECO:0000313" key="2">
    <source>
        <dbReference type="Proteomes" id="UP000183257"/>
    </source>
</evidence>
<protein>
    <submittedName>
        <fullName evidence="1">HopJ type III effector protein</fullName>
    </submittedName>
</protein>
<evidence type="ECO:0000313" key="1">
    <source>
        <dbReference type="EMBL" id="SFW54158.1"/>
    </source>
</evidence>
<dbReference type="Proteomes" id="UP000183257">
    <property type="component" value="Unassembled WGS sequence"/>
</dbReference>
<dbReference type="InterPro" id="IPR014984">
    <property type="entry name" value="HopJ"/>
</dbReference>
<dbReference type="STRING" id="76595.SAMN05660313_02276"/>
<dbReference type="Gene3D" id="3.20.160.10">
    <property type="entry name" value="vpa0580 domain like"/>
    <property type="match status" value="1"/>
</dbReference>
<dbReference type="RefSeq" id="WP_072303922.1">
    <property type="nucleotide sequence ID" value="NZ_FPIY01000003.1"/>
</dbReference>
<dbReference type="OrthoDB" id="9790826at2"/>
<accession>A0A1K1Q4V0</accession>
<name>A0A1K1Q4V0_9FLAO</name>
<dbReference type="Pfam" id="PF08888">
    <property type="entry name" value="HopJ"/>
    <property type="match status" value="1"/>
</dbReference>
<organism evidence="1 2">
    <name type="scientific">Cellulophaga fucicola</name>
    <dbReference type="NCBI Taxonomy" id="76595"/>
    <lineage>
        <taxon>Bacteria</taxon>
        <taxon>Pseudomonadati</taxon>
        <taxon>Bacteroidota</taxon>
        <taxon>Flavobacteriia</taxon>
        <taxon>Flavobacteriales</taxon>
        <taxon>Flavobacteriaceae</taxon>
        <taxon>Cellulophaga</taxon>
    </lineage>
</organism>
<keyword evidence="2" id="KW-1185">Reference proteome</keyword>
<proteinExistence type="predicted"/>
<sequence length="114" mass="12877">MTLDQFKEKLQNNPTAIAFTDTMQIIEDNYTFTPTAFKNGSLDNKEGENSGSCKLFAFALKQEFSKEETLACFGDYYRKDVLQDPEGNGHLNIRNFMLTGFNGLVFSAEALIKK</sequence>